<proteinExistence type="predicted"/>
<protein>
    <submittedName>
        <fullName evidence="1">Uncharacterized protein</fullName>
    </submittedName>
</protein>
<reference evidence="2" key="1">
    <citation type="journal article" date="2011" name="Proc. Natl. Acad. Sci. U.S.A.">
        <title>Genomic insights into the physiology and ecology of the marine filamentous cyanobacterium Lyngbya majuscula.</title>
        <authorList>
            <person name="Jones A.C."/>
            <person name="Monroe E.A."/>
            <person name="Podell S."/>
            <person name="Hess W.R."/>
            <person name="Klages S."/>
            <person name="Esquenazi E."/>
            <person name="Niessen S."/>
            <person name="Hoover H."/>
            <person name="Rothmann M."/>
            <person name="Lasken R.S."/>
            <person name="Yates J.R.III."/>
            <person name="Reinhardt R."/>
            <person name="Kube M."/>
            <person name="Burkart M.D."/>
            <person name="Allen E.E."/>
            <person name="Dorrestein P.C."/>
            <person name="Gerwick W.H."/>
            <person name="Gerwick L."/>
        </authorList>
    </citation>
    <scope>NUCLEOTIDE SEQUENCE [LARGE SCALE GENOMIC DNA]</scope>
    <source>
        <strain evidence="2">3L</strain>
    </source>
</reference>
<evidence type="ECO:0000313" key="1">
    <source>
        <dbReference type="EMBL" id="EGJ29810.1"/>
    </source>
</evidence>
<gene>
    <name evidence="1" type="ORF">LYNGBM3L_60330</name>
</gene>
<dbReference type="AlphaFoldDB" id="F4Y078"/>
<dbReference type="HOGENOM" id="CLU_2974472_0_0_3"/>
<keyword evidence="2" id="KW-1185">Reference proteome</keyword>
<dbReference type="Proteomes" id="UP000003959">
    <property type="component" value="Unassembled WGS sequence"/>
</dbReference>
<organism evidence="1 2">
    <name type="scientific">Moorena producens 3L</name>
    <dbReference type="NCBI Taxonomy" id="489825"/>
    <lineage>
        <taxon>Bacteria</taxon>
        <taxon>Bacillati</taxon>
        <taxon>Cyanobacteriota</taxon>
        <taxon>Cyanophyceae</taxon>
        <taxon>Coleofasciculales</taxon>
        <taxon>Coleofasciculaceae</taxon>
        <taxon>Moorena</taxon>
    </lineage>
</organism>
<sequence length="58" mass="6227">MRSGKVSIQLSANALLEVLLEVLSANALLEVLLEVLFNKRGKHSNNAELSLLTAPQVA</sequence>
<evidence type="ECO:0000313" key="2">
    <source>
        <dbReference type="Proteomes" id="UP000003959"/>
    </source>
</evidence>
<accession>F4Y078</accession>
<name>F4Y078_9CYAN</name>
<dbReference type="EMBL" id="GL890966">
    <property type="protein sequence ID" value="EGJ29810.1"/>
    <property type="molecule type" value="Genomic_DNA"/>
</dbReference>